<reference evidence="4 5" key="1">
    <citation type="submission" date="2017-10" db="EMBL/GenBank/DDBJ databases">
        <title>Paenichitinophaga pekingensis gen. nov., sp. nov., isolated from activated sludge.</title>
        <authorList>
            <person name="Jin D."/>
            <person name="Kong X."/>
            <person name="Deng Y."/>
            <person name="Bai Z."/>
        </authorList>
    </citation>
    <scope>NUCLEOTIDE SEQUENCE [LARGE SCALE GENOMIC DNA]</scope>
    <source>
        <strain evidence="4 5">13</strain>
    </source>
</reference>
<organism evidence="4 5">
    <name type="scientific">Chitinophaga caeni</name>
    <dbReference type="NCBI Taxonomy" id="2029983"/>
    <lineage>
        <taxon>Bacteria</taxon>
        <taxon>Pseudomonadati</taxon>
        <taxon>Bacteroidota</taxon>
        <taxon>Chitinophagia</taxon>
        <taxon>Chitinophagales</taxon>
        <taxon>Chitinophagaceae</taxon>
        <taxon>Chitinophaga</taxon>
    </lineage>
</organism>
<dbReference type="RefSeq" id="WP_098192817.1">
    <property type="nucleotide sequence ID" value="NZ_CP023777.1"/>
</dbReference>
<evidence type="ECO:0000313" key="5">
    <source>
        <dbReference type="Proteomes" id="UP000220133"/>
    </source>
</evidence>
<keyword evidence="5" id="KW-1185">Reference proteome</keyword>
<dbReference type="EMBL" id="CP023777">
    <property type="protein sequence ID" value="ATL46429.1"/>
    <property type="molecule type" value="Genomic_DNA"/>
</dbReference>
<evidence type="ECO:0000256" key="1">
    <source>
        <dbReference type="SAM" id="Coils"/>
    </source>
</evidence>
<dbReference type="Proteomes" id="UP000220133">
    <property type="component" value="Chromosome"/>
</dbReference>
<keyword evidence="2" id="KW-0812">Transmembrane</keyword>
<keyword evidence="2" id="KW-1133">Transmembrane helix</keyword>
<evidence type="ECO:0000256" key="2">
    <source>
        <dbReference type="SAM" id="Phobius"/>
    </source>
</evidence>
<gene>
    <name evidence="4" type="ORF">COR50_04145</name>
</gene>
<dbReference type="AlphaFoldDB" id="A0A291QQZ2"/>
<keyword evidence="1" id="KW-0175">Coiled coil</keyword>
<accession>A0A291QQZ2</accession>
<sequence length="410" mass="47108">MKRLILLFTCVVLSIVKLNAQGISKDQYNDVIDYFNNKITFYYLQSYTTHTNEKKKEFDKIKEVLANVRLGNSLNRKELGDLISNDFKNTNELIVDRIDELKNKFEDSINISRLKEILDYELQNIKKIKNINYISAAIEDNYDNLWKETKNFLTEQEDTDSAESSVAAFNTTAIDTPRKKNEFSSIKKMNLPNNSFAPNYLSIILIIMGLVVIYIIISRAIRALKEKVNTLERRLVKVENQGMLVAPPSKNIKAPEIKDFQDNLEIMNERILSMELTLNYIRDNTANTEPAQEGPDPSLAPDTLLYAPIPNSQGQFDATKVNNQFNTMGSFYKFTITDHRGSEASFEFIGNKENQVREATNAPDMILRPVCNIKNSLNQNARSIKTIEPGIVRKNNGKWELYKKAEIEYE</sequence>
<feature type="coiled-coil region" evidence="1">
    <location>
        <begin position="214"/>
        <end position="277"/>
    </location>
</feature>
<dbReference type="KEGG" id="cbae:COR50_04145"/>
<keyword evidence="2" id="KW-0472">Membrane</keyword>
<protein>
    <submittedName>
        <fullName evidence="4">Uncharacterized protein</fullName>
    </submittedName>
</protein>
<evidence type="ECO:0000256" key="3">
    <source>
        <dbReference type="SAM" id="SignalP"/>
    </source>
</evidence>
<evidence type="ECO:0000313" key="4">
    <source>
        <dbReference type="EMBL" id="ATL46429.1"/>
    </source>
</evidence>
<feature type="signal peptide" evidence="3">
    <location>
        <begin position="1"/>
        <end position="20"/>
    </location>
</feature>
<feature type="transmembrane region" description="Helical" evidence="2">
    <location>
        <begin position="197"/>
        <end position="217"/>
    </location>
</feature>
<name>A0A291QQZ2_9BACT</name>
<proteinExistence type="predicted"/>
<keyword evidence="3" id="KW-0732">Signal</keyword>
<feature type="chain" id="PRO_5013149453" evidence="3">
    <location>
        <begin position="21"/>
        <end position="410"/>
    </location>
</feature>